<evidence type="ECO:0000313" key="3">
    <source>
        <dbReference type="EMBL" id="KXN70387.1"/>
    </source>
</evidence>
<feature type="compositionally biased region" description="Polar residues" evidence="1">
    <location>
        <begin position="41"/>
        <end position="55"/>
    </location>
</feature>
<dbReference type="Gene3D" id="1.10.10.60">
    <property type="entry name" value="Homeodomain-like"/>
    <property type="match status" value="1"/>
</dbReference>
<proteinExistence type="predicted"/>
<dbReference type="InterPro" id="IPR014876">
    <property type="entry name" value="DEK_C"/>
</dbReference>
<accession>A0A137P5V4</accession>
<dbReference type="AlphaFoldDB" id="A0A137P5V4"/>
<sequence>MPDQGRPITPQYMAPGARASTYSHAYSMAEPRGQGQGYYPSPSQQPLRSPGTPQQMYLGSPATPTMFDVADETLASEIRFILSTNDLGNITKKQVRAKLQESFQMDLSHKKDFINATIDSILNQQQ</sequence>
<name>A0A137P5V4_CONC2</name>
<feature type="domain" description="DEK-C" evidence="2">
    <location>
        <begin position="68"/>
        <end position="123"/>
    </location>
</feature>
<feature type="region of interest" description="Disordered" evidence="1">
    <location>
        <begin position="29"/>
        <end position="55"/>
    </location>
</feature>
<gene>
    <name evidence="3" type="ORF">CONCODRAFT_17686</name>
</gene>
<dbReference type="Pfam" id="PF08766">
    <property type="entry name" value="DEK_C"/>
    <property type="match status" value="1"/>
</dbReference>
<reference evidence="3 4" key="1">
    <citation type="journal article" date="2015" name="Genome Biol. Evol.">
        <title>Phylogenomic analyses indicate that early fungi evolved digesting cell walls of algal ancestors of land plants.</title>
        <authorList>
            <person name="Chang Y."/>
            <person name="Wang S."/>
            <person name="Sekimoto S."/>
            <person name="Aerts A.L."/>
            <person name="Choi C."/>
            <person name="Clum A."/>
            <person name="LaButti K.M."/>
            <person name="Lindquist E.A."/>
            <person name="Yee Ngan C."/>
            <person name="Ohm R.A."/>
            <person name="Salamov A.A."/>
            <person name="Grigoriev I.V."/>
            <person name="Spatafora J.W."/>
            <person name="Berbee M.L."/>
        </authorList>
    </citation>
    <scope>NUCLEOTIDE SEQUENCE [LARGE SCALE GENOMIC DNA]</scope>
    <source>
        <strain evidence="3 4">NRRL 28638</strain>
    </source>
</reference>
<protein>
    <recommendedName>
        <fullName evidence="2">DEK-C domain-containing protein</fullName>
    </recommendedName>
</protein>
<evidence type="ECO:0000259" key="2">
    <source>
        <dbReference type="PROSITE" id="PS51998"/>
    </source>
</evidence>
<dbReference type="SUPFAM" id="SSF109715">
    <property type="entry name" value="DEK C-terminal domain"/>
    <property type="match status" value="1"/>
</dbReference>
<keyword evidence="4" id="KW-1185">Reference proteome</keyword>
<evidence type="ECO:0000256" key="1">
    <source>
        <dbReference type="SAM" id="MobiDB-lite"/>
    </source>
</evidence>
<dbReference type="EMBL" id="KQ964504">
    <property type="protein sequence ID" value="KXN70387.1"/>
    <property type="molecule type" value="Genomic_DNA"/>
</dbReference>
<evidence type="ECO:0000313" key="4">
    <source>
        <dbReference type="Proteomes" id="UP000070444"/>
    </source>
</evidence>
<dbReference type="OrthoDB" id="370884at2759"/>
<dbReference type="PROSITE" id="PS51998">
    <property type="entry name" value="DEK_C"/>
    <property type="match status" value="1"/>
</dbReference>
<dbReference type="Proteomes" id="UP000070444">
    <property type="component" value="Unassembled WGS sequence"/>
</dbReference>
<dbReference type="STRING" id="796925.A0A137P5V4"/>
<organism evidence="3 4">
    <name type="scientific">Conidiobolus coronatus (strain ATCC 28846 / CBS 209.66 / NRRL 28638)</name>
    <name type="common">Delacroixia coronata</name>
    <dbReference type="NCBI Taxonomy" id="796925"/>
    <lineage>
        <taxon>Eukaryota</taxon>
        <taxon>Fungi</taxon>
        <taxon>Fungi incertae sedis</taxon>
        <taxon>Zoopagomycota</taxon>
        <taxon>Entomophthoromycotina</taxon>
        <taxon>Entomophthoromycetes</taxon>
        <taxon>Entomophthorales</taxon>
        <taxon>Ancylistaceae</taxon>
        <taxon>Conidiobolus</taxon>
    </lineage>
</organism>